<dbReference type="EMBL" id="AP022227">
    <property type="protein sequence ID" value="BBT41038.1"/>
    <property type="molecule type" value="Genomic_DNA"/>
</dbReference>
<dbReference type="EMBL" id="WOWR01000004">
    <property type="protein sequence ID" value="KAF0255899.1"/>
    <property type="molecule type" value="Genomic_DNA"/>
</dbReference>
<dbReference type="SUPFAM" id="SSF47413">
    <property type="entry name" value="lambda repressor-like DNA-binding domains"/>
    <property type="match status" value="1"/>
</dbReference>
<gene>
    <name evidence="3" type="ORF">B7H17_05075</name>
    <name evidence="2" type="ORF">GN299_05330</name>
    <name evidence="1" type="ORF">WP8W18C01_33790</name>
</gene>
<dbReference type="OrthoDB" id="6693632at2"/>
<dbReference type="EMBL" id="NBWC01000006">
    <property type="protein sequence ID" value="ORL66653.1"/>
    <property type="molecule type" value="Genomic_DNA"/>
</dbReference>
<evidence type="ECO:0000313" key="5">
    <source>
        <dbReference type="Proteomes" id="UP000515680"/>
    </source>
</evidence>
<accession>A0A1X1A423</accession>
<dbReference type="Proteomes" id="UP000193675">
    <property type="component" value="Unassembled WGS sequence"/>
</dbReference>
<dbReference type="Proteomes" id="UP000515680">
    <property type="component" value="Chromosome"/>
</dbReference>
<dbReference type="Pfam" id="PF14549">
    <property type="entry name" value="P22_Cro"/>
    <property type="match status" value="1"/>
</dbReference>
<evidence type="ECO:0000313" key="3">
    <source>
        <dbReference type="EMBL" id="ORL66653.1"/>
    </source>
</evidence>
<reference evidence="3" key="1">
    <citation type="submission" date="2017-04" db="EMBL/GenBank/DDBJ databases">
        <title>Presence of VIM-2 positive Pseudomonas species in chickens and their surrounding environment.</title>
        <authorList>
            <person name="Zhang R."/>
        </authorList>
    </citation>
    <scope>NUCLEOTIDE SEQUENCE [LARGE SCALE GENOMIC DNA]</scope>
    <source>
        <strain evidence="3">DZ-C18</strain>
    </source>
</reference>
<sequence length="58" mass="6272">MKTTDAAAFFGSKKKLADALLINPSAVTQWGEFVPESRQYQIQVLTKGKLKASTKSAA</sequence>
<evidence type="ECO:0000313" key="1">
    <source>
        <dbReference type="EMBL" id="BBT41038.1"/>
    </source>
</evidence>
<dbReference type="RefSeq" id="WP_019751331.1">
    <property type="nucleotide sequence ID" value="NZ_AP022227.1"/>
</dbReference>
<organism evidence="3">
    <name type="scientific">Pseudomonas putida</name>
    <name type="common">Arthrobacter siderocapsulatus</name>
    <dbReference type="NCBI Taxonomy" id="303"/>
    <lineage>
        <taxon>Bacteria</taxon>
        <taxon>Pseudomonadati</taxon>
        <taxon>Pseudomonadota</taxon>
        <taxon>Gammaproteobacteria</taxon>
        <taxon>Pseudomonadales</taxon>
        <taxon>Pseudomonadaceae</taxon>
        <taxon>Pseudomonas</taxon>
    </lineage>
</organism>
<dbReference type="Gene3D" id="1.10.260.40">
    <property type="entry name" value="lambda repressor-like DNA-binding domains"/>
    <property type="match status" value="1"/>
</dbReference>
<dbReference type="GO" id="GO:0003677">
    <property type="term" value="F:DNA binding"/>
    <property type="evidence" value="ECO:0007669"/>
    <property type="project" value="InterPro"/>
</dbReference>
<protein>
    <submittedName>
        <fullName evidence="3">Cro/Cl family transcriptional regulator</fullName>
    </submittedName>
</protein>
<proteinExistence type="predicted"/>
<dbReference type="Proteomes" id="UP000442695">
    <property type="component" value="Unassembled WGS sequence"/>
</dbReference>
<dbReference type="InterPro" id="IPR010982">
    <property type="entry name" value="Lambda_DNA-bd_dom_sf"/>
</dbReference>
<evidence type="ECO:0000313" key="4">
    <source>
        <dbReference type="Proteomes" id="UP000442695"/>
    </source>
</evidence>
<evidence type="ECO:0000313" key="2">
    <source>
        <dbReference type="EMBL" id="KAF0255899.1"/>
    </source>
</evidence>
<name>A0A1X1A423_PSEPU</name>
<reference evidence="2 4" key="3">
    <citation type="submission" date="2019-12" db="EMBL/GenBank/DDBJ databases">
        <authorList>
            <person name="Woiski C."/>
        </authorList>
    </citation>
    <scope>NUCLEOTIDE SEQUENCE [LARGE SCALE GENOMIC DNA]</scope>
    <source>
        <strain evidence="2 4">BOE100</strain>
    </source>
</reference>
<reference evidence="1 5" key="2">
    <citation type="submission" date="2019-12" db="EMBL/GenBank/DDBJ databases">
        <title>complete genome sequences of Pseudomonas putida str. WP8-W18-CRE-01 isolated from wastewater treatment plant effluent.</title>
        <authorList>
            <person name="Sekizuka T."/>
            <person name="Itokawa K."/>
            <person name="Yatsu K."/>
            <person name="Inamine Y."/>
            <person name="Kuroda M."/>
        </authorList>
    </citation>
    <scope>NUCLEOTIDE SEQUENCE [LARGE SCALE GENOMIC DNA]</scope>
    <source>
        <strain evidence="1 5">WP8-W18-CRE-01</strain>
    </source>
</reference>
<dbReference type="AlphaFoldDB" id="A0A1X1A423"/>